<proteinExistence type="predicted"/>
<dbReference type="Proteomes" id="UP000695562">
    <property type="component" value="Unassembled WGS sequence"/>
</dbReference>
<feature type="domain" description="Calcineurin-like phosphoesterase" evidence="1">
    <location>
        <begin position="50"/>
        <end position="226"/>
    </location>
</feature>
<name>A0A8J4PWG4_9MYCE</name>
<evidence type="ECO:0000313" key="2">
    <source>
        <dbReference type="EMBL" id="KAF2073999.1"/>
    </source>
</evidence>
<dbReference type="InterPro" id="IPR051158">
    <property type="entry name" value="Metallophosphoesterase_sf"/>
</dbReference>
<dbReference type="OrthoDB" id="783096at2759"/>
<dbReference type="Pfam" id="PF00149">
    <property type="entry name" value="Metallophos"/>
    <property type="match status" value="1"/>
</dbReference>
<dbReference type="PANTHER" id="PTHR31302">
    <property type="entry name" value="TRANSMEMBRANE PROTEIN WITH METALLOPHOSPHOESTERASE DOMAIN-RELATED"/>
    <property type="match status" value="1"/>
</dbReference>
<dbReference type="SUPFAM" id="SSF56300">
    <property type="entry name" value="Metallo-dependent phosphatases"/>
    <property type="match status" value="1"/>
</dbReference>
<dbReference type="Gene3D" id="3.60.21.10">
    <property type="match status" value="1"/>
</dbReference>
<organism evidence="2 3">
    <name type="scientific">Polysphondylium violaceum</name>
    <dbReference type="NCBI Taxonomy" id="133409"/>
    <lineage>
        <taxon>Eukaryota</taxon>
        <taxon>Amoebozoa</taxon>
        <taxon>Evosea</taxon>
        <taxon>Eumycetozoa</taxon>
        <taxon>Dictyostelia</taxon>
        <taxon>Dictyosteliales</taxon>
        <taxon>Dictyosteliaceae</taxon>
        <taxon>Polysphondylium</taxon>
    </lineage>
</organism>
<gene>
    <name evidence="2" type="ORF">CYY_004706</name>
</gene>
<dbReference type="InterPro" id="IPR029052">
    <property type="entry name" value="Metallo-depent_PP-like"/>
</dbReference>
<dbReference type="InterPro" id="IPR004843">
    <property type="entry name" value="Calcineurin-like_PHP"/>
</dbReference>
<keyword evidence="3" id="KW-1185">Reference proteome</keyword>
<reference evidence="2" key="1">
    <citation type="submission" date="2020-01" db="EMBL/GenBank/DDBJ databases">
        <title>Development of genomics and gene disruption for Polysphondylium violaceum indicates a role for the polyketide synthase stlB in stalk morphogenesis.</title>
        <authorList>
            <person name="Narita B."/>
            <person name="Kawabe Y."/>
            <person name="Kin K."/>
            <person name="Saito T."/>
            <person name="Gibbs R."/>
            <person name="Kuspa A."/>
            <person name="Muzny D."/>
            <person name="Queller D."/>
            <person name="Richards S."/>
            <person name="Strassman J."/>
            <person name="Sucgang R."/>
            <person name="Worley K."/>
            <person name="Schaap P."/>
        </authorList>
    </citation>
    <scope>NUCLEOTIDE SEQUENCE</scope>
    <source>
        <strain evidence="2">QSvi11</strain>
    </source>
</reference>
<dbReference type="CDD" id="cd07385">
    <property type="entry name" value="MPP_YkuE_C"/>
    <property type="match status" value="1"/>
</dbReference>
<dbReference type="EMBL" id="AJWJ01000171">
    <property type="protein sequence ID" value="KAF2073999.1"/>
    <property type="molecule type" value="Genomic_DNA"/>
</dbReference>
<dbReference type="AlphaFoldDB" id="A0A8J4PWG4"/>
<comment type="caution">
    <text evidence="2">The sequence shown here is derived from an EMBL/GenBank/DDBJ whole genome shotgun (WGS) entry which is preliminary data.</text>
</comment>
<evidence type="ECO:0000313" key="3">
    <source>
        <dbReference type="Proteomes" id="UP000695562"/>
    </source>
</evidence>
<accession>A0A8J4PWG4</accession>
<dbReference type="PANTHER" id="PTHR31302:SF0">
    <property type="entry name" value="TRANSMEMBRANE PROTEIN WITH METALLOPHOSPHOESTERASE DOMAIN"/>
    <property type="match status" value="1"/>
</dbReference>
<protein>
    <recommendedName>
        <fullName evidence="1">Calcineurin-like phosphoesterase domain-containing protein</fullName>
    </recommendedName>
</protein>
<dbReference type="GO" id="GO:0016787">
    <property type="term" value="F:hydrolase activity"/>
    <property type="evidence" value="ECO:0007669"/>
    <property type="project" value="InterPro"/>
</dbReference>
<evidence type="ECO:0000259" key="1">
    <source>
        <dbReference type="Pfam" id="PF00149"/>
    </source>
</evidence>
<sequence length="321" mass="36475">MAFLKDLFKGLLKLYTRFIFKALTLLFPQRLEINNIVLHLNNFQNDKPLTVVQLSDIHYDHTPLRMSDSFMDEIIEKTNKLKPDIIVITGDLVQFSPYPIKELYEKHLIRLKAKNGVYAILGNHDYKTKEGPTVIRDQLLNTNIQLLQNEIVYPLGKGNGMIQLIGLGDYGKKKADFNIEKVRNEIESKKKNQYCKLVLSHNPDSIIDLKDSGLDLDLVLSGHSHGGQICLPNGTPLLKFLDPWIAKLPTSILCRLPYPGKVVKHWEYAKGLHTVNSSNSNYPIKLYINKGLGTHPFGSIGPVRLFCHPEITVFTIEPPKI</sequence>